<dbReference type="HOGENOM" id="CLU_1808191_0_0_1"/>
<reference evidence="2 3" key="1">
    <citation type="journal article" date="2007" name="Nature">
        <title>Evolution of genes and genomes on the Drosophila phylogeny.</title>
        <authorList>
            <consortium name="Drosophila 12 Genomes Consortium"/>
            <person name="Clark A.G."/>
            <person name="Eisen M.B."/>
            <person name="Smith D.R."/>
            <person name="Bergman C.M."/>
            <person name="Oliver B."/>
            <person name="Markow T.A."/>
            <person name="Kaufman T.C."/>
            <person name="Kellis M."/>
            <person name="Gelbart W."/>
            <person name="Iyer V.N."/>
            <person name="Pollard D.A."/>
            <person name="Sackton T.B."/>
            <person name="Larracuente A.M."/>
            <person name="Singh N.D."/>
            <person name="Abad J.P."/>
            <person name="Abt D.N."/>
            <person name="Adryan B."/>
            <person name="Aguade M."/>
            <person name="Akashi H."/>
            <person name="Anderson W.W."/>
            <person name="Aquadro C.F."/>
            <person name="Ardell D.H."/>
            <person name="Arguello R."/>
            <person name="Artieri C.G."/>
            <person name="Barbash D.A."/>
            <person name="Barker D."/>
            <person name="Barsanti P."/>
            <person name="Batterham P."/>
            <person name="Batzoglou S."/>
            <person name="Begun D."/>
            <person name="Bhutkar A."/>
            <person name="Blanco E."/>
            <person name="Bosak S.A."/>
            <person name="Bradley R.K."/>
            <person name="Brand A.D."/>
            <person name="Brent M.R."/>
            <person name="Brooks A.N."/>
            <person name="Brown R.H."/>
            <person name="Butlin R.K."/>
            <person name="Caggese C."/>
            <person name="Calvi B.R."/>
            <person name="Bernardo de Carvalho A."/>
            <person name="Caspi A."/>
            <person name="Castrezana S."/>
            <person name="Celniker S.E."/>
            <person name="Chang J.L."/>
            <person name="Chapple C."/>
            <person name="Chatterji S."/>
            <person name="Chinwalla A."/>
            <person name="Civetta A."/>
            <person name="Clifton S.W."/>
            <person name="Comeron J.M."/>
            <person name="Costello J.C."/>
            <person name="Coyne J.A."/>
            <person name="Daub J."/>
            <person name="David R.G."/>
            <person name="Delcher A.L."/>
            <person name="Delehaunty K."/>
            <person name="Do C.B."/>
            <person name="Ebling H."/>
            <person name="Edwards K."/>
            <person name="Eickbush T."/>
            <person name="Evans J.D."/>
            <person name="Filipski A."/>
            <person name="Findeiss S."/>
            <person name="Freyhult E."/>
            <person name="Fulton L."/>
            <person name="Fulton R."/>
            <person name="Garcia A.C."/>
            <person name="Gardiner A."/>
            <person name="Garfield D.A."/>
            <person name="Garvin B.E."/>
            <person name="Gibson G."/>
            <person name="Gilbert D."/>
            <person name="Gnerre S."/>
            <person name="Godfrey J."/>
            <person name="Good R."/>
            <person name="Gotea V."/>
            <person name="Gravely B."/>
            <person name="Greenberg A.J."/>
            <person name="Griffiths-Jones S."/>
            <person name="Gross S."/>
            <person name="Guigo R."/>
            <person name="Gustafson E.A."/>
            <person name="Haerty W."/>
            <person name="Hahn M.W."/>
            <person name="Halligan D.L."/>
            <person name="Halpern A.L."/>
            <person name="Halter G.M."/>
            <person name="Han M.V."/>
            <person name="Heger A."/>
            <person name="Hillier L."/>
            <person name="Hinrichs A.S."/>
            <person name="Holmes I."/>
            <person name="Hoskins R.A."/>
            <person name="Hubisz M.J."/>
            <person name="Hultmark D."/>
            <person name="Huntley M.A."/>
            <person name="Jaffe D.B."/>
            <person name="Jagadeeshan S."/>
            <person name="Jeck W.R."/>
            <person name="Johnson J."/>
            <person name="Jones C.D."/>
            <person name="Jordan W.C."/>
            <person name="Karpen G.H."/>
            <person name="Kataoka E."/>
            <person name="Keightley P.D."/>
            <person name="Kheradpour P."/>
            <person name="Kirkness E.F."/>
            <person name="Koerich L.B."/>
            <person name="Kristiansen K."/>
            <person name="Kudrna D."/>
            <person name="Kulathinal R.J."/>
            <person name="Kumar S."/>
            <person name="Kwok R."/>
            <person name="Lander E."/>
            <person name="Langley C.H."/>
            <person name="Lapoint R."/>
            <person name="Lazzaro B.P."/>
            <person name="Lee S.J."/>
            <person name="Levesque L."/>
            <person name="Li R."/>
            <person name="Lin C.F."/>
            <person name="Lin M.F."/>
            <person name="Lindblad-Toh K."/>
            <person name="Llopart A."/>
            <person name="Long M."/>
            <person name="Low L."/>
            <person name="Lozovsky E."/>
            <person name="Lu J."/>
            <person name="Luo M."/>
            <person name="Machado C.A."/>
            <person name="Makalowski W."/>
            <person name="Marzo M."/>
            <person name="Matsuda M."/>
            <person name="Matzkin L."/>
            <person name="McAllister B."/>
            <person name="McBride C.S."/>
            <person name="McKernan B."/>
            <person name="McKernan K."/>
            <person name="Mendez-Lago M."/>
            <person name="Minx P."/>
            <person name="Mollenhauer M.U."/>
            <person name="Montooth K."/>
            <person name="Mount S.M."/>
            <person name="Mu X."/>
            <person name="Myers E."/>
            <person name="Negre B."/>
            <person name="Newfeld S."/>
            <person name="Nielsen R."/>
            <person name="Noor M.A."/>
            <person name="O'Grady P."/>
            <person name="Pachter L."/>
            <person name="Papaceit M."/>
            <person name="Parisi M.J."/>
            <person name="Parisi M."/>
            <person name="Parts L."/>
            <person name="Pedersen J.S."/>
            <person name="Pesole G."/>
            <person name="Phillippy A.M."/>
            <person name="Ponting C.P."/>
            <person name="Pop M."/>
            <person name="Porcelli D."/>
            <person name="Powell J.R."/>
            <person name="Prohaska S."/>
            <person name="Pruitt K."/>
            <person name="Puig M."/>
            <person name="Quesneville H."/>
            <person name="Ram K.R."/>
            <person name="Rand D."/>
            <person name="Rasmussen M.D."/>
            <person name="Reed L.K."/>
            <person name="Reenan R."/>
            <person name="Reily A."/>
            <person name="Remington K.A."/>
            <person name="Rieger T.T."/>
            <person name="Ritchie M.G."/>
            <person name="Robin C."/>
            <person name="Rogers Y.H."/>
            <person name="Rohde C."/>
            <person name="Rozas J."/>
            <person name="Rubenfield M.J."/>
            <person name="Ruiz A."/>
            <person name="Russo S."/>
            <person name="Salzberg S.L."/>
            <person name="Sanchez-Gracia A."/>
            <person name="Saranga D.J."/>
            <person name="Sato H."/>
            <person name="Schaeffer S.W."/>
            <person name="Schatz M.C."/>
            <person name="Schlenke T."/>
            <person name="Schwartz R."/>
            <person name="Segarra C."/>
            <person name="Singh R.S."/>
            <person name="Sirot L."/>
            <person name="Sirota M."/>
            <person name="Sisneros N.B."/>
            <person name="Smith C.D."/>
            <person name="Smith T.F."/>
            <person name="Spieth J."/>
            <person name="Stage D.E."/>
            <person name="Stark A."/>
            <person name="Stephan W."/>
            <person name="Strausberg R.L."/>
            <person name="Strempel S."/>
            <person name="Sturgill D."/>
            <person name="Sutton G."/>
            <person name="Sutton G.G."/>
            <person name="Tao W."/>
            <person name="Teichmann S."/>
            <person name="Tobari Y.N."/>
            <person name="Tomimura Y."/>
            <person name="Tsolas J.M."/>
            <person name="Valente V.L."/>
            <person name="Venter E."/>
            <person name="Venter J.C."/>
            <person name="Vicario S."/>
            <person name="Vieira F.G."/>
            <person name="Vilella A.J."/>
            <person name="Villasante A."/>
            <person name="Walenz B."/>
            <person name="Wang J."/>
            <person name="Wasserman M."/>
            <person name="Watts T."/>
            <person name="Wilson D."/>
            <person name="Wilson R.K."/>
            <person name="Wing R.A."/>
            <person name="Wolfner M.F."/>
            <person name="Wong A."/>
            <person name="Wong G.K."/>
            <person name="Wu C.I."/>
            <person name="Wu G."/>
            <person name="Yamamoto D."/>
            <person name="Yang H.P."/>
            <person name="Yang S.P."/>
            <person name="Yorke J.A."/>
            <person name="Yoshida K."/>
            <person name="Zdobnov E."/>
            <person name="Zhang P."/>
            <person name="Zhang Y."/>
            <person name="Zimin A.V."/>
            <person name="Baldwin J."/>
            <person name="Abdouelleil A."/>
            <person name="Abdulkadir J."/>
            <person name="Abebe A."/>
            <person name="Abera B."/>
            <person name="Abreu J."/>
            <person name="Acer S.C."/>
            <person name="Aftuck L."/>
            <person name="Alexander A."/>
            <person name="An P."/>
            <person name="Anderson E."/>
            <person name="Anderson S."/>
            <person name="Arachi H."/>
            <person name="Azer M."/>
            <person name="Bachantsang P."/>
            <person name="Barry A."/>
            <person name="Bayul T."/>
            <person name="Berlin A."/>
            <person name="Bessette D."/>
            <person name="Bloom T."/>
            <person name="Blye J."/>
            <person name="Boguslavskiy L."/>
            <person name="Bonnet C."/>
            <person name="Boukhgalter B."/>
            <person name="Bourzgui I."/>
            <person name="Brown A."/>
            <person name="Cahill P."/>
            <person name="Channer S."/>
            <person name="Cheshatsang Y."/>
            <person name="Chuda L."/>
            <person name="Citroen M."/>
            <person name="Collymore A."/>
            <person name="Cooke P."/>
            <person name="Costello M."/>
            <person name="D'Aco K."/>
            <person name="Daza R."/>
            <person name="De Haan G."/>
            <person name="DeGray S."/>
            <person name="DeMaso C."/>
            <person name="Dhargay N."/>
            <person name="Dooley K."/>
            <person name="Dooley E."/>
            <person name="Doricent M."/>
            <person name="Dorje P."/>
            <person name="Dorjee K."/>
            <person name="Dupes A."/>
            <person name="Elong R."/>
            <person name="Falk J."/>
            <person name="Farina A."/>
            <person name="Faro S."/>
            <person name="Ferguson D."/>
            <person name="Fisher S."/>
            <person name="Foley C.D."/>
            <person name="Franke A."/>
            <person name="Friedrich D."/>
            <person name="Gadbois L."/>
            <person name="Gearin G."/>
            <person name="Gearin C.R."/>
            <person name="Giannoukos G."/>
            <person name="Goode T."/>
            <person name="Graham J."/>
            <person name="Grandbois E."/>
            <person name="Grewal S."/>
            <person name="Gyaltsen K."/>
            <person name="Hafez N."/>
            <person name="Hagos B."/>
            <person name="Hall J."/>
            <person name="Henson C."/>
            <person name="Hollinger A."/>
            <person name="Honan T."/>
            <person name="Huard M.D."/>
            <person name="Hughes L."/>
            <person name="Hurhula B."/>
            <person name="Husby M.E."/>
            <person name="Kamat A."/>
            <person name="Kanga B."/>
            <person name="Kashin S."/>
            <person name="Khazanovich D."/>
            <person name="Kisner P."/>
            <person name="Lance K."/>
            <person name="Lara M."/>
            <person name="Lee W."/>
            <person name="Lennon N."/>
            <person name="Letendre F."/>
            <person name="LeVine R."/>
            <person name="Lipovsky A."/>
            <person name="Liu X."/>
            <person name="Liu J."/>
            <person name="Liu S."/>
            <person name="Lokyitsang T."/>
            <person name="Lokyitsang Y."/>
            <person name="Lubonja R."/>
            <person name="Lui A."/>
            <person name="MacDonald P."/>
            <person name="Magnisalis V."/>
            <person name="Maru K."/>
            <person name="Matthews C."/>
            <person name="McCusker W."/>
            <person name="McDonough S."/>
            <person name="Mehta T."/>
            <person name="Meldrim J."/>
            <person name="Meneus L."/>
            <person name="Mihai O."/>
            <person name="Mihalev A."/>
            <person name="Mihova T."/>
            <person name="Mittelman R."/>
            <person name="Mlenga V."/>
            <person name="Montmayeur A."/>
            <person name="Mulrain L."/>
            <person name="Navidi A."/>
            <person name="Naylor J."/>
            <person name="Negash T."/>
            <person name="Nguyen T."/>
            <person name="Nguyen N."/>
            <person name="Nicol R."/>
            <person name="Norbu C."/>
            <person name="Norbu N."/>
            <person name="Novod N."/>
            <person name="O'Neill B."/>
            <person name="Osman S."/>
            <person name="Markiewicz E."/>
            <person name="Oyono O.L."/>
            <person name="Patti C."/>
            <person name="Phunkhang P."/>
            <person name="Pierre F."/>
            <person name="Priest M."/>
            <person name="Raghuraman S."/>
            <person name="Rege F."/>
            <person name="Reyes R."/>
            <person name="Rise C."/>
            <person name="Rogov P."/>
            <person name="Ross K."/>
            <person name="Ryan E."/>
            <person name="Settipalli S."/>
            <person name="Shea T."/>
            <person name="Sherpa N."/>
            <person name="Shi L."/>
            <person name="Shih D."/>
            <person name="Sparrow T."/>
            <person name="Spaulding J."/>
            <person name="Stalker J."/>
            <person name="Stange-Thomann N."/>
            <person name="Stavropoulos S."/>
            <person name="Stone C."/>
            <person name="Strader C."/>
            <person name="Tesfaye S."/>
            <person name="Thomson T."/>
            <person name="Thoulutsang Y."/>
            <person name="Thoulutsang D."/>
            <person name="Topham K."/>
            <person name="Topping I."/>
            <person name="Tsamla T."/>
            <person name="Vassiliev H."/>
            <person name="Vo A."/>
            <person name="Wangchuk T."/>
            <person name="Wangdi T."/>
            <person name="Weiand M."/>
            <person name="Wilkinson J."/>
            <person name="Wilson A."/>
            <person name="Yadav S."/>
            <person name="Young G."/>
            <person name="Yu Q."/>
            <person name="Zembek L."/>
            <person name="Zhong D."/>
            <person name="Zimmer A."/>
            <person name="Zwirko Z."/>
            <person name="Jaffe D.B."/>
            <person name="Alvarez P."/>
            <person name="Brockman W."/>
            <person name="Butler J."/>
            <person name="Chin C."/>
            <person name="Gnerre S."/>
            <person name="Grabherr M."/>
            <person name="Kleber M."/>
            <person name="Mauceli E."/>
            <person name="MacCallum I."/>
        </authorList>
    </citation>
    <scope>NUCLEOTIDE SEQUENCE [LARGE SCALE GENOMIC DNA]</scope>
    <source>
        <strain evidence="3">Tucson 15287-2541.00</strain>
    </source>
</reference>
<dbReference type="InParanoid" id="B4JRT5"/>
<protein>
    <submittedName>
        <fullName evidence="2">GH21427</fullName>
    </submittedName>
</protein>
<keyword evidence="3" id="KW-1185">Reference proteome</keyword>
<gene>
    <name evidence="2" type="primary">Dgri\GH21427</name>
    <name evidence="2" type="ORF">Dgri_GH21427</name>
</gene>
<accession>B4JRT5</accession>
<dbReference type="Proteomes" id="UP000001070">
    <property type="component" value="Unassembled WGS sequence"/>
</dbReference>
<dbReference type="OMA" id="DIEDTYH"/>
<dbReference type="EMBL" id="CH916373">
    <property type="protein sequence ID" value="EDV94475.1"/>
    <property type="molecule type" value="Genomic_DNA"/>
</dbReference>
<feature type="compositionally biased region" description="Low complexity" evidence="1">
    <location>
        <begin position="70"/>
        <end position="84"/>
    </location>
</feature>
<evidence type="ECO:0000313" key="2">
    <source>
        <dbReference type="EMBL" id="EDV94475.1"/>
    </source>
</evidence>
<evidence type="ECO:0000313" key="3">
    <source>
        <dbReference type="Proteomes" id="UP000001070"/>
    </source>
</evidence>
<organism evidence="3">
    <name type="scientific">Drosophila grimshawi</name>
    <name type="common">Hawaiian fruit fly</name>
    <name type="synonym">Idiomyia grimshawi</name>
    <dbReference type="NCBI Taxonomy" id="7222"/>
    <lineage>
        <taxon>Eukaryota</taxon>
        <taxon>Metazoa</taxon>
        <taxon>Ecdysozoa</taxon>
        <taxon>Arthropoda</taxon>
        <taxon>Hexapoda</taxon>
        <taxon>Insecta</taxon>
        <taxon>Pterygota</taxon>
        <taxon>Neoptera</taxon>
        <taxon>Endopterygota</taxon>
        <taxon>Diptera</taxon>
        <taxon>Brachycera</taxon>
        <taxon>Muscomorpha</taxon>
        <taxon>Ephydroidea</taxon>
        <taxon>Drosophilidae</taxon>
        <taxon>Drosophila</taxon>
        <taxon>Hawaiian Drosophila</taxon>
    </lineage>
</organism>
<feature type="region of interest" description="Disordered" evidence="1">
    <location>
        <begin position="52"/>
        <end position="86"/>
    </location>
</feature>
<feature type="compositionally biased region" description="Low complexity" evidence="1">
    <location>
        <begin position="52"/>
        <end position="62"/>
    </location>
</feature>
<dbReference type="AlphaFoldDB" id="B4JRT5"/>
<sequence>MIELEDLPRMQSLSPVMDFEAPDPSVTQLNPKKVIKPMPKLLIKPTVASTPAKLPTTLTTPTTPKPTTPTPTTTIIPITPTTPKSSEEMKKIERNMLYCGFNFNTLISIHQMLKNLACNNSQLTDHLSNNSKLAAQLSANSTI</sequence>
<evidence type="ECO:0000256" key="1">
    <source>
        <dbReference type="SAM" id="MobiDB-lite"/>
    </source>
</evidence>
<proteinExistence type="predicted"/>
<name>B4JRT5_DROGR</name>